<name>A0A818FVY5_9BILA</name>
<dbReference type="PANTHER" id="PTHR23404">
    <property type="entry name" value="MOLYBDOPTERIN SYNTHASE RELATED"/>
    <property type="match status" value="1"/>
</dbReference>
<accession>A0A818FVY5</accession>
<gene>
    <name evidence="2" type="ORF">LUA448_LOCUS24086</name>
</gene>
<comment type="caution">
    <text evidence="2">The sequence shown here is derived from an EMBL/GenBank/DDBJ whole genome shotgun (WGS) entry which is preliminary data.</text>
</comment>
<proteinExistence type="predicted"/>
<sequence>MSSIQVTILYFGRLRELVGTSSEKLDFDPSISYTSQTILVRIIENRPILKSFLISNCFRLAVDQEYLPESDFLYRRVVSPSSGAVSSFIGITRDNFEGRRVTRLSYEAYEPMALKELNRLCDDARRKFVNIEHIAISHRLGHVFFCISIYSATCQFLTYPLLFTFRGLIDVMYWMPFPFSSNSSKQIFPYGKRNSTKTITTTTRIIRAMIIIVTYQRLLIPGKKIDKFVFSSCFFYILVFFNFT</sequence>
<dbReference type="SUPFAM" id="SSF54690">
    <property type="entry name" value="Molybdopterin synthase subunit MoaE"/>
    <property type="match status" value="1"/>
</dbReference>
<evidence type="ECO:0000256" key="1">
    <source>
        <dbReference type="SAM" id="Phobius"/>
    </source>
</evidence>
<dbReference type="CDD" id="cd00754">
    <property type="entry name" value="Ubl_MoaD"/>
    <property type="match status" value="1"/>
</dbReference>
<organism evidence="2 3">
    <name type="scientific">Rotaria socialis</name>
    <dbReference type="NCBI Taxonomy" id="392032"/>
    <lineage>
        <taxon>Eukaryota</taxon>
        <taxon>Metazoa</taxon>
        <taxon>Spiralia</taxon>
        <taxon>Gnathifera</taxon>
        <taxon>Rotifera</taxon>
        <taxon>Eurotatoria</taxon>
        <taxon>Bdelloidea</taxon>
        <taxon>Philodinida</taxon>
        <taxon>Philodinidae</taxon>
        <taxon>Rotaria</taxon>
    </lineage>
</organism>
<dbReference type="InterPro" id="IPR016155">
    <property type="entry name" value="Mopterin_synth/thiamin_S_b"/>
</dbReference>
<dbReference type="Pfam" id="PF02391">
    <property type="entry name" value="MoaE"/>
    <property type="match status" value="1"/>
</dbReference>
<keyword evidence="1" id="KW-0812">Transmembrane</keyword>
<dbReference type="CDD" id="cd00756">
    <property type="entry name" value="MoaE"/>
    <property type="match status" value="1"/>
</dbReference>
<dbReference type="InterPro" id="IPR036563">
    <property type="entry name" value="MoaE_sf"/>
</dbReference>
<evidence type="ECO:0000313" key="3">
    <source>
        <dbReference type="Proteomes" id="UP000663833"/>
    </source>
</evidence>
<dbReference type="InterPro" id="IPR003448">
    <property type="entry name" value="Mopterin_biosynth_MoaE"/>
</dbReference>
<dbReference type="AlphaFoldDB" id="A0A818FVY5"/>
<keyword evidence="1" id="KW-1133">Transmembrane helix</keyword>
<dbReference type="Gene3D" id="3.90.1170.40">
    <property type="entry name" value="Molybdopterin biosynthesis MoaE subunit"/>
    <property type="match status" value="1"/>
</dbReference>
<evidence type="ECO:0000313" key="2">
    <source>
        <dbReference type="EMBL" id="CAF3482058.1"/>
    </source>
</evidence>
<dbReference type="Proteomes" id="UP000663833">
    <property type="component" value="Unassembled WGS sequence"/>
</dbReference>
<reference evidence="2" key="1">
    <citation type="submission" date="2021-02" db="EMBL/GenBank/DDBJ databases">
        <authorList>
            <person name="Nowell W R."/>
        </authorList>
    </citation>
    <scope>NUCLEOTIDE SEQUENCE</scope>
</reference>
<feature type="transmembrane region" description="Helical" evidence="1">
    <location>
        <begin position="225"/>
        <end position="243"/>
    </location>
</feature>
<keyword evidence="1" id="KW-0472">Membrane</keyword>
<protein>
    <submittedName>
        <fullName evidence="2">Uncharacterized protein</fullName>
    </submittedName>
</protein>
<dbReference type="EMBL" id="CAJNYD010003160">
    <property type="protein sequence ID" value="CAF3482058.1"/>
    <property type="molecule type" value="Genomic_DNA"/>
</dbReference>
<dbReference type="SUPFAM" id="SSF54285">
    <property type="entry name" value="MoaD/ThiS"/>
    <property type="match status" value="1"/>
</dbReference>
<dbReference type="GO" id="GO:0006777">
    <property type="term" value="P:Mo-molybdopterin cofactor biosynthetic process"/>
    <property type="evidence" value="ECO:0007669"/>
    <property type="project" value="InterPro"/>
</dbReference>